<feature type="domain" description="SPW repeat-containing integral membrane" evidence="2">
    <location>
        <begin position="9"/>
        <end position="108"/>
    </location>
</feature>
<keyword evidence="1" id="KW-0472">Membrane</keyword>
<evidence type="ECO:0000313" key="3">
    <source>
        <dbReference type="EMBL" id="CAA9268370.1"/>
    </source>
</evidence>
<organism evidence="3">
    <name type="scientific">uncultured Cytophagales bacterium</name>
    <dbReference type="NCBI Taxonomy" id="158755"/>
    <lineage>
        <taxon>Bacteria</taxon>
        <taxon>Pseudomonadati</taxon>
        <taxon>Bacteroidota</taxon>
        <taxon>Sphingobacteriia</taxon>
        <taxon>Sphingobacteriales</taxon>
        <taxon>environmental samples</taxon>
    </lineage>
</organism>
<dbReference type="AlphaFoldDB" id="A0A6J4J433"/>
<dbReference type="Pfam" id="PF03779">
    <property type="entry name" value="SPW"/>
    <property type="match status" value="1"/>
</dbReference>
<feature type="transmembrane region" description="Helical" evidence="1">
    <location>
        <begin position="12"/>
        <end position="30"/>
    </location>
</feature>
<gene>
    <name evidence="3" type="ORF">AVDCRST_MAG56-2902</name>
</gene>
<name>A0A6J4J433_9SPHI</name>
<sequence length="131" mass="14132">MRFLSTKIHGVMDYLMSIVLMGSPWLLGFARAGGETWIPVILGATMLIYSLFTDYEYGALKILPVKAHLLIDLLSGAFLAASPWILGFAGYVYLPHLVLGIAEIGAALVTKTLPAYETGPTRGGAMINSRT</sequence>
<keyword evidence="1" id="KW-1133">Transmembrane helix</keyword>
<dbReference type="InterPro" id="IPR005530">
    <property type="entry name" value="SPW"/>
</dbReference>
<accession>A0A6J4J433</accession>
<evidence type="ECO:0000256" key="1">
    <source>
        <dbReference type="SAM" id="Phobius"/>
    </source>
</evidence>
<feature type="transmembrane region" description="Helical" evidence="1">
    <location>
        <begin position="36"/>
        <end position="57"/>
    </location>
</feature>
<proteinExistence type="predicted"/>
<dbReference type="EMBL" id="CADCTQ010000249">
    <property type="protein sequence ID" value="CAA9268370.1"/>
    <property type="molecule type" value="Genomic_DNA"/>
</dbReference>
<keyword evidence="1" id="KW-0812">Transmembrane</keyword>
<reference evidence="3" key="1">
    <citation type="submission" date="2020-02" db="EMBL/GenBank/DDBJ databases">
        <authorList>
            <person name="Meier V. D."/>
        </authorList>
    </citation>
    <scope>NUCLEOTIDE SEQUENCE</scope>
    <source>
        <strain evidence="3">AVDCRST_MAG56</strain>
    </source>
</reference>
<feature type="transmembrane region" description="Helical" evidence="1">
    <location>
        <begin position="69"/>
        <end position="94"/>
    </location>
</feature>
<protein>
    <recommendedName>
        <fullName evidence="2">SPW repeat-containing integral membrane domain-containing protein</fullName>
    </recommendedName>
</protein>
<evidence type="ECO:0000259" key="2">
    <source>
        <dbReference type="Pfam" id="PF03779"/>
    </source>
</evidence>